<proteinExistence type="inferred from homology"/>
<dbReference type="PANTHER" id="PTHR43248:SF2">
    <property type="entry name" value="PROLYL AMINOPEPTIDASE"/>
    <property type="match status" value="1"/>
</dbReference>
<dbReference type="PRINTS" id="PR00793">
    <property type="entry name" value="PROAMNOPTASE"/>
</dbReference>
<dbReference type="AlphaFoldDB" id="A0A8H8R1K4"/>
<gene>
    <name evidence="4" type="primary">pip_2</name>
    <name evidence="4" type="ORF">LHYA1_G005335</name>
</gene>
<comment type="caution">
    <text evidence="4">The sequence shown here is derived from an EMBL/GenBank/DDBJ whole genome shotgun (WGS) entry which is preliminary data.</text>
</comment>
<dbReference type="Proteomes" id="UP000431533">
    <property type="component" value="Unassembled WGS sequence"/>
</dbReference>
<dbReference type="Pfam" id="PF00561">
    <property type="entry name" value="Abhydrolase_1"/>
    <property type="match status" value="1"/>
</dbReference>
<evidence type="ECO:0000259" key="3">
    <source>
        <dbReference type="Pfam" id="PF00561"/>
    </source>
</evidence>
<dbReference type="PANTHER" id="PTHR43248">
    <property type="entry name" value="2-SUCCINYL-6-HYDROXY-2,4-CYCLOHEXADIENE-1-CARBOXYLATE SYNTHASE"/>
    <property type="match status" value="1"/>
</dbReference>
<keyword evidence="2" id="KW-0378">Hydrolase</keyword>
<dbReference type="GO" id="GO:0006508">
    <property type="term" value="P:proteolysis"/>
    <property type="evidence" value="ECO:0007669"/>
    <property type="project" value="InterPro"/>
</dbReference>
<dbReference type="Gene3D" id="3.40.50.1820">
    <property type="entry name" value="alpha/beta hydrolase"/>
    <property type="match status" value="1"/>
</dbReference>
<dbReference type="GO" id="GO:0008233">
    <property type="term" value="F:peptidase activity"/>
    <property type="evidence" value="ECO:0007669"/>
    <property type="project" value="InterPro"/>
</dbReference>
<comment type="similarity">
    <text evidence="1">Belongs to the peptidase S33 family.</text>
</comment>
<accession>A0A8H8R1K4</accession>
<dbReference type="GeneID" id="41985533"/>
<evidence type="ECO:0000256" key="2">
    <source>
        <dbReference type="ARBA" id="ARBA00022801"/>
    </source>
</evidence>
<protein>
    <submittedName>
        <fullName evidence="4">Proline iminopeptidase</fullName>
    </submittedName>
</protein>
<sequence>KDNKSTIITMATLLDSKSHLIPGKLQVTELVFQVPKDYSNPSLGTLRVFARSVTKHERPAGSVNEKGEPLQKPWLLWLQGGPGKGCQPPQASGITKLILDRGYQMLYMDQRGTGLSSPITAETLALQGDTQEQADYLKLFRADSIVADCEAIRHVLTQNYPAELKKWSIWGQSFGGFCALTYLSKYPQGLQEAFISAGMTAIGKGPDEAYGKDFKKMIERNEAYYEKFPEDIETIHDLVAHIDSKGGLQMPAGGVLTVQRFLTLGMVFGLSGGFDTVHDIVLRMRLELRSFNLITRPTLSKIEAIGGYDDNVIHFILRESIYNPRGPSNWAAERVSTSLEEYRWVLDTTSATKSSRKAPLCFAGAMIFPFMFETFAELRKLRKVAEIIAQYGEWPDLFDERQLAKNEVPVYAAVYVDDAQVNFELAQESIKKVRNCKQFITNTMYHDAVRTKTEQVVEALFALRDDVMD</sequence>
<dbReference type="InterPro" id="IPR002410">
    <property type="entry name" value="Peptidase_S33"/>
</dbReference>
<dbReference type="InterPro" id="IPR051601">
    <property type="entry name" value="Serine_prot/Carboxylest_S33"/>
</dbReference>
<evidence type="ECO:0000256" key="1">
    <source>
        <dbReference type="ARBA" id="ARBA00010088"/>
    </source>
</evidence>
<name>A0A8H8R1K4_9HELO</name>
<dbReference type="EMBL" id="QGMH01000086">
    <property type="protein sequence ID" value="TVY25740.1"/>
    <property type="molecule type" value="Genomic_DNA"/>
</dbReference>
<dbReference type="InterPro" id="IPR029058">
    <property type="entry name" value="AB_hydrolase_fold"/>
</dbReference>
<dbReference type="InterPro" id="IPR000073">
    <property type="entry name" value="AB_hydrolase_1"/>
</dbReference>
<feature type="non-terminal residue" evidence="4">
    <location>
        <position position="469"/>
    </location>
</feature>
<evidence type="ECO:0000313" key="4">
    <source>
        <dbReference type="EMBL" id="TVY25740.1"/>
    </source>
</evidence>
<keyword evidence="5" id="KW-1185">Reference proteome</keyword>
<organism evidence="4 5">
    <name type="scientific">Lachnellula hyalina</name>
    <dbReference type="NCBI Taxonomy" id="1316788"/>
    <lineage>
        <taxon>Eukaryota</taxon>
        <taxon>Fungi</taxon>
        <taxon>Dikarya</taxon>
        <taxon>Ascomycota</taxon>
        <taxon>Pezizomycotina</taxon>
        <taxon>Leotiomycetes</taxon>
        <taxon>Helotiales</taxon>
        <taxon>Lachnaceae</taxon>
        <taxon>Lachnellula</taxon>
    </lineage>
</organism>
<dbReference type="OrthoDB" id="1898734at2759"/>
<feature type="domain" description="AB hydrolase-1" evidence="3">
    <location>
        <begin position="73"/>
        <end position="237"/>
    </location>
</feature>
<dbReference type="RefSeq" id="XP_031004528.1">
    <property type="nucleotide sequence ID" value="XM_031150283.1"/>
</dbReference>
<evidence type="ECO:0000313" key="5">
    <source>
        <dbReference type="Proteomes" id="UP000431533"/>
    </source>
</evidence>
<dbReference type="SUPFAM" id="SSF53474">
    <property type="entry name" value="alpha/beta-Hydrolases"/>
    <property type="match status" value="2"/>
</dbReference>
<reference evidence="4 5" key="1">
    <citation type="submission" date="2018-05" db="EMBL/GenBank/DDBJ databases">
        <title>Genome sequencing and assembly of the regulated plant pathogen Lachnellula willkommii and related sister species for the development of diagnostic species identification markers.</title>
        <authorList>
            <person name="Giroux E."/>
            <person name="Bilodeau G."/>
        </authorList>
    </citation>
    <scope>NUCLEOTIDE SEQUENCE [LARGE SCALE GENOMIC DNA]</scope>
    <source>
        <strain evidence="4 5">CBS 185.66</strain>
    </source>
</reference>